<feature type="domain" description="Inhibitor I9" evidence="2">
    <location>
        <begin position="21"/>
        <end position="82"/>
    </location>
</feature>
<dbReference type="FunFam" id="3.30.70.80:FF:000005">
    <property type="entry name" value="Proteinase inhibitor I2B"/>
    <property type="match status" value="1"/>
</dbReference>
<dbReference type="Pfam" id="PF05922">
    <property type="entry name" value="Inhibitor_I9"/>
    <property type="match status" value="1"/>
</dbReference>
<dbReference type="InterPro" id="IPR052471">
    <property type="entry name" value="PBI_I9"/>
</dbReference>
<comment type="similarity">
    <text evidence="1">Belongs to the protease inhibitor I9 family.</text>
</comment>
<dbReference type="GO" id="GO:0042144">
    <property type="term" value="P:vacuole fusion, non-autophagic"/>
    <property type="evidence" value="ECO:0007669"/>
    <property type="project" value="TreeGrafter"/>
</dbReference>
<dbReference type="EMBL" id="HG529571">
    <property type="protein sequence ID" value="CDI53208.1"/>
    <property type="molecule type" value="Genomic_DNA"/>
</dbReference>
<dbReference type="Gene3D" id="3.30.70.80">
    <property type="entry name" value="Peptidase S8 propeptide/proteinase inhibitor I9"/>
    <property type="match status" value="1"/>
</dbReference>
<dbReference type="PANTHER" id="PTHR28288">
    <property type="entry name" value="PROTEASE B INHIBITOR 2"/>
    <property type="match status" value="1"/>
</dbReference>
<dbReference type="AlphaFoldDB" id="A0A077R306"/>
<dbReference type="GO" id="GO:0004866">
    <property type="term" value="F:endopeptidase inhibitor activity"/>
    <property type="evidence" value="ECO:0007669"/>
    <property type="project" value="UniProtKB-ARBA"/>
</dbReference>
<dbReference type="InterPro" id="IPR037045">
    <property type="entry name" value="S8pro/Inhibitor_I9_sf"/>
</dbReference>
<accession>A0A077R306</accession>
<evidence type="ECO:0000256" key="1">
    <source>
        <dbReference type="ARBA" id="ARBA00038069"/>
    </source>
</evidence>
<dbReference type="PANTHER" id="PTHR28288:SF2">
    <property type="entry name" value="PROTEASE B INHIBITOR 2"/>
    <property type="match status" value="1"/>
</dbReference>
<name>A0A077R306_9BASI</name>
<dbReference type="InterPro" id="IPR010259">
    <property type="entry name" value="S8pro/Inhibitor_I9"/>
</dbReference>
<organism evidence="3">
    <name type="scientific">Melanopsichium pennsylvanicum 4</name>
    <dbReference type="NCBI Taxonomy" id="1398559"/>
    <lineage>
        <taxon>Eukaryota</taxon>
        <taxon>Fungi</taxon>
        <taxon>Dikarya</taxon>
        <taxon>Basidiomycota</taxon>
        <taxon>Ustilaginomycotina</taxon>
        <taxon>Ustilaginomycetes</taxon>
        <taxon>Ustilaginales</taxon>
        <taxon>Ustilaginaceae</taxon>
        <taxon>Melanopsichium</taxon>
    </lineage>
</organism>
<protein>
    <recommendedName>
        <fullName evidence="2">Inhibitor I9 domain-containing protein</fullName>
    </recommendedName>
</protein>
<reference evidence="3" key="1">
    <citation type="journal article" date="2014" name="Genome Biol. Evol.">
        <title>Gene Loss Rather Than Gene Gain Is Associated with a Host Jump from Monocots to Dicots in the Smut Fungus Melanopsichium pennsylvanicum.</title>
        <authorList>
            <person name="Sharma R."/>
            <person name="Mishra B."/>
            <person name="Runge F."/>
            <person name="Thines M."/>
        </authorList>
    </citation>
    <scope>NUCLEOTIDE SEQUENCE</scope>
    <source>
        <strain evidence="3">4</strain>
    </source>
</reference>
<sequence length="82" mass="9017">MAQHKPYMVIFKDGTPQSAIDEQKTKVEQAGGTIKQTFDSSIMKGFAATLPDNFAQELTTASVGGKHEHIEYVEPDSEVKTM</sequence>
<evidence type="ECO:0000259" key="2">
    <source>
        <dbReference type="Pfam" id="PF05922"/>
    </source>
</evidence>
<evidence type="ECO:0000313" key="3">
    <source>
        <dbReference type="EMBL" id="CDI53208.1"/>
    </source>
</evidence>
<proteinExistence type="inferred from homology"/>
<dbReference type="SUPFAM" id="SSF54897">
    <property type="entry name" value="Protease propeptides/inhibitors"/>
    <property type="match status" value="1"/>
</dbReference>